<dbReference type="Pfam" id="PF03613">
    <property type="entry name" value="EIID-AGA"/>
    <property type="match status" value="1"/>
</dbReference>
<evidence type="ECO:0000256" key="5">
    <source>
        <dbReference type="ARBA" id="ARBA00022683"/>
    </source>
</evidence>
<evidence type="ECO:0000256" key="3">
    <source>
        <dbReference type="ARBA" id="ARBA00022475"/>
    </source>
</evidence>
<evidence type="ECO:0000313" key="10">
    <source>
        <dbReference type="EMBL" id="BBU78923.1"/>
    </source>
</evidence>
<dbReference type="NCBIfam" id="TIGR00828">
    <property type="entry name" value="EIID-AGA"/>
    <property type="match status" value="1"/>
</dbReference>
<organism evidence="10 11">
    <name type="scientific">Escherichia coli</name>
    <dbReference type="NCBI Taxonomy" id="562"/>
    <lineage>
        <taxon>Bacteria</taxon>
        <taxon>Pseudomonadati</taxon>
        <taxon>Pseudomonadota</taxon>
        <taxon>Gammaproteobacteria</taxon>
        <taxon>Enterobacterales</taxon>
        <taxon>Enterobacteriaceae</taxon>
        <taxon>Escherichia</taxon>
    </lineage>
</organism>
<dbReference type="Proteomes" id="UP000467488">
    <property type="component" value="Chromosome"/>
</dbReference>
<dbReference type="AlphaFoldDB" id="A0A8S0FGT5"/>
<evidence type="ECO:0000256" key="7">
    <source>
        <dbReference type="ARBA" id="ARBA00022989"/>
    </source>
</evidence>
<keyword evidence="8 9" id="KW-0472">Membrane</keyword>
<dbReference type="Pfam" id="PF03609">
    <property type="entry name" value="EII-Sor"/>
    <property type="match status" value="1"/>
</dbReference>
<evidence type="ECO:0000256" key="2">
    <source>
        <dbReference type="ARBA" id="ARBA00022448"/>
    </source>
</evidence>
<evidence type="ECO:0008006" key="12">
    <source>
        <dbReference type="Google" id="ProtNLM"/>
    </source>
</evidence>
<evidence type="ECO:0000256" key="9">
    <source>
        <dbReference type="SAM" id="Phobius"/>
    </source>
</evidence>
<evidence type="ECO:0000313" key="11">
    <source>
        <dbReference type="Proteomes" id="UP000467488"/>
    </source>
</evidence>
<dbReference type="EMBL" id="AP022360">
    <property type="protein sequence ID" value="BBU78923.1"/>
    <property type="molecule type" value="Genomic_DNA"/>
</dbReference>
<feature type="transmembrane region" description="Helical" evidence="9">
    <location>
        <begin position="102"/>
        <end position="132"/>
    </location>
</feature>
<feature type="transmembrane region" description="Helical" evidence="9">
    <location>
        <begin position="430"/>
        <end position="449"/>
    </location>
</feature>
<dbReference type="InterPro" id="IPR004700">
    <property type="entry name" value="PTS_IIC_man"/>
</dbReference>
<feature type="transmembrane region" description="Helical" evidence="9">
    <location>
        <begin position="70"/>
        <end position="90"/>
    </location>
</feature>
<feature type="transmembrane region" description="Helical" evidence="9">
    <location>
        <begin position="402"/>
        <end position="423"/>
    </location>
</feature>
<dbReference type="InterPro" id="IPR004704">
    <property type="entry name" value="PTS_IID_man"/>
</dbReference>
<keyword evidence="6 9" id="KW-0812">Transmembrane</keyword>
<dbReference type="PANTHER" id="PTHR32502">
    <property type="entry name" value="N-ACETYLGALACTOSAMINE PERMEASE II COMPONENT-RELATED"/>
    <property type="match status" value="1"/>
</dbReference>
<dbReference type="PROSITE" id="PS51106">
    <property type="entry name" value="PTS_EIIC_TYPE_4"/>
    <property type="match status" value="1"/>
</dbReference>
<evidence type="ECO:0000256" key="8">
    <source>
        <dbReference type="ARBA" id="ARBA00023136"/>
    </source>
</evidence>
<keyword evidence="4" id="KW-0762">Sugar transport</keyword>
<proteinExistence type="predicted"/>
<sequence>MLTVFARTITVVFQHAADKAAEEARFRTLDILHVSALGVQALRVAIPALIVSLFVSADMVSNMLSAIPEFVTRGLQIAGGFIVVVGYAMVLRMMGVKYLMPFFFLGFLAGGYLDLSLLAFGGVGVIMALLYIQLNPQWRKAERVILHQFPRSAGKHIPRPPLSPPLTNLMINGAIMEQRKITRSDLVSMFLRSNLQQASFNFERIHGLGFCYDMIPAIKRLYPLKEDQVAALRRHLVFFNTTPAVCGPVIGVTAAMEEARANGAEIDDGTINGIKVGLMGPLAGVGDPLVWGTLRPITAALGASLALRSGNILGPLLFFFIFNVVRLAMKWYGLQLGFRKGVNIVSDMGGNLLQKLTEGASILGLFVMGVLVTKWTSINVPLVVSQTPAADGATVTITVQNILDQLCPGLLALGLTLLMVRLLNKKINPVWLIFALFGLGIIGNALGFLS</sequence>
<protein>
    <recommendedName>
        <fullName evidence="12">PTS system mannose/fructose/sorbose family transporter subunit IID</fullName>
    </recommendedName>
</protein>
<keyword evidence="3" id="KW-1003">Cell membrane</keyword>
<dbReference type="PANTHER" id="PTHR32502:SF5">
    <property type="entry name" value="N-ACETYLGALACTOSAMINE PERMEASE IID COMPONENT-RELATED"/>
    <property type="match status" value="1"/>
</dbReference>
<dbReference type="InterPro" id="IPR050303">
    <property type="entry name" value="GatZ_KbaZ_carbometab"/>
</dbReference>
<keyword evidence="5" id="KW-0598">Phosphotransferase system</keyword>
<name>A0A8S0FGT5_ECOLX</name>
<dbReference type="GO" id="GO:0009401">
    <property type="term" value="P:phosphoenolpyruvate-dependent sugar phosphotransferase system"/>
    <property type="evidence" value="ECO:0007669"/>
    <property type="project" value="UniProtKB-KW"/>
</dbReference>
<evidence type="ECO:0000256" key="4">
    <source>
        <dbReference type="ARBA" id="ARBA00022597"/>
    </source>
</evidence>
<comment type="subcellular location">
    <subcellularLocation>
        <location evidence="1">Cell membrane</location>
        <topology evidence="1">Multi-pass membrane protein</topology>
    </subcellularLocation>
</comment>
<dbReference type="NCBIfam" id="NF008315">
    <property type="entry name" value="PRK11103.1"/>
    <property type="match status" value="1"/>
</dbReference>
<keyword evidence="7 9" id="KW-1133">Transmembrane helix</keyword>
<dbReference type="PROSITE" id="PS51108">
    <property type="entry name" value="PTS_EIID"/>
    <property type="match status" value="1"/>
</dbReference>
<evidence type="ECO:0000256" key="1">
    <source>
        <dbReference type="ARBA" id="ARBA00004651"/>
    </source>
</evidence>
<feature type="transmembrane region" description="Helical" evidence="9">
    <location>
        <begin position="312"/>
        <end position="329"/>
    </location>
</feature>
<feature type="transmembrane region" description="Helical" evidence="9">
    <location>
        <begin position="31"/>
        <end position="55"/>
    </location>
</feature>
<evidence type="ECO:0000256" key="6">
    <source>
        <dbReference type="ARBA" id="ARBA00022692"/>
    </source>
</evidence>
<reference evidence="10 11" key="1">
    <citation type="submission" date="2020-01" db="EMBL/GenBank/DDBJ databases">
        <title>Dynamics of blaIMP-6 dissemination in carbapenem resistant Enterobacteriacea isolated from regional surveillance in Osaka, Japan.</title>
        <authorList>
            <person name="Abe R."/>
            <person name="Akeda Y."/>
            <person name="Sugawara Y."/>
            <person name="Yamamoto N."/>
            <person name="Tomono K."/>
            <person name="Takeuchi D."/>
            <person name="Kawahara R."/>
            <person name="Hamada S."/>
        </authorList>
    </citation>
    <scope>NUCLEOTIDE SEQUENCE [LARGE SCALE GENOMIC DNA]</scope>
    <source>
        <strain evidence="10 11">E300</strain>
    </source>
</reference>
<gene>
    <name evidence="10" type="ORF">EIMP300_03230</name>
</gene>
<dbReference type="GO" id="GO:0005886">
    <property type="term" value="C:plasma membrane"/>
    <property type="evidence" value="ECO:0007669"/>
    <property type="project" value="UniProtKB-SubCell"/>
</dbReference>
<keyword evidence="2" id="KW-0813">Transport</keyword>
<accession>A0A8S0FGT5</accession>
<feature type="transmembrane region" description="Helical" evidence="9">
    <location>
        <begin position="362"/>
        <end position="382"/>
    </location>
</feature>